<feature type="transmembrane region" description="Helical" evidence="5">
    <location>
        <begin position="217"/>
        <end position="241"/>
    </location>
</feature>
<dbReference type="CDD" id="cd06261">
    <property type="entry name" value="TM_PBP2"/>
    <property type="match status" value="1"/>
</dbReference>
<keyword evidence="2 5" id="KW-0812">Transmembrane</keyword>
<dbReference type="InterPro" id="IPR000515">
    <property type="entry name" value="MetI-like"/>
</dbReference>
<proteinExistence type="inferred from homology"/>
<evidence type="ECO:0000256" key="2">
    <source>
        <dbReference type="ARBA" id="ARBA00022692"/>
    </source>
</evidence>
<feature type="compositionally biased region" description="Basic and acidic residues" evidence="6">
    <location>
        <begin position="1"/>
        <end position="10"/>
    </location>
</feature>
<dbReference type="InterPro" id="IPR025966">
    <property type="entry name" value="OppC_N"/>
</dbReference>
<dbReference type="Pfam" id="PF12911">
    <property type="entry name" value="OppC_N"/>
    <property type="match status" value="1"/>
</dbReference>
<dbReference type="EMBL" id="FOXA01000001">
    <property type="protein sequence ID" value="SFO86324.1"/>
    <property type="molecule type" value="Genomic_DNA"/>
</dbReference>
<feature type="transmembrane region" description="Helical" evidence="5">
    <location>
        <begin position="277"/>
        <end position="295"/>
    </location>
</feature>
<evidence type="ECO:0000256" key="1">
    <source>
        <dbReference type="ARBA" id="ARBA00004651"/>
    </source>
</evidence>
<dbReference type="PANTHER" id="PTHR30325:SF0">
    <property type="entry name" value="INNER MEMBRANE ABC TRANSPORTER PERMEASE PROTEIN YEJE"/>
    <property type="match status" value="1"/>
</dbReference>
<feature type="transmembrane region" description="Helical" evidence="5">
    <location>
        <begin position="332"/>
        <end position="359"/>
    </location>
</feature>
<evidence type="ECO:0000259" key="7">
    <source>
        <dbReference type="PROSITE" id="PS50928"/>
    </source>
</evidence>
<sequence>MAHPDYRPEIENEPAEPTEPGVATPPPHPGPGGHLAPPPVDPRRRRMWLSPLNQRRWRNFKRNRRALWSLWLFAIIFGLSLFAEFIANDKPILVNYRGDYYTPIFNFYPETEFGGDFRTEAVYSDIEVQCLIVSGGLEDCFYEPEEVLAAAETTGSYDGQAIEEGWLLWPPIPYSYDTINDIGGAAPSAPDSAHILGTDDTARDVAARVIYGFRLSILFTLIVTVLTSIIGIIAGAVQGFFGGWLDLIFQRIIEIWVSTPSLYIIIILFAILGRSFWLLVFVTVLFGWPALVGVVRAEFLRARNFEYVRAARALGVSNWTIMMRHMLPNAMVATVTLLPFIITGTISTLASLDFLGFGLPSSAPSLGELTLQAKQNLQAPWLGFTAFFTFAIMLSLLVFIFEGVRDAFDPRKTFQ</sequence>
<dbReference type="PANTHER" id="PTHR30325">
    <property type="entry name" value="MEMBRANE COMPONENT OF ABC TRANSPORTER"/>
    <property type="match status" value="1"/>
</dbReference>
<evidence type="ECO:0000256" key="4">
    <source>
        <dbReference type="ARBA" id="ARBA00023136"/>
    </source>
</evidence>
<dbReference type="Proteomes" id="UP000199356">
    <property type="component" value="Unassembled WGS sequence"/>
</dbReference>
<organism evidence="8 9">
    <name type="scientific">Tranquillimonas alkanivorans</name>
    <dbReference type="NCBI Taxonomy" id="441119"/>
    <lineage>
        <taxon>Bacteria</taxon>
        <taxon>Pseudomonadati</taxon>
        <taxon>Pseudomonadota</taxon>
        <taxon>Alphaproteobacteria</taxon>
        <taxon>Rhodobacterales</taxon>
        <taxon>Roseobacteraceae</taxon>
        <taxon>Tranquillimonas</taxon>
    </lineage>
</organism>
<dbReference type="STRING" id="441119.SAMN04488047_101211"/>
<protein>
    <submittedName>
        <fullName evidence="8">Microcin C transport system permease protein</fullName>
    </submittedName>
</protein>
<comment type="similarity">
    <text evidence="5">Belongs to the binding-protein-dependent transport system permease family.</text>
</comment>
<reference evidence="8 9" key="1">
    <citation type="submission" date="2016-10" db="EMBL/GenBank/DDBJ databases">
        <authorList>
            <person name="de Groot N.N."/>
        </authorList>
    </citation>
    <scope>NUCLEOTIDE SEQUENCE [LARGE SCALE GENOMIC DNA]</scope>
    <source>
        <strain evidence="8 9">DSM 19547</strain>
    </source>
</reference>
<feature type="compositionally biased region" description="Pro residues" evidence="6">
    <location>
        <begin position="23"/>
        <end position="40"/>
    </location>
</feature>
<dbReference type="SUPFAM" id="SSF161098">
    <property type="entry name" value="MetI-like"/>
    <property type="match status" value="1"/>
</dbReference>
<name>A0A1I5KMJ6_9RHOB</name>
<feature type="domain" description="ABC transmembrane type-1" evidence="7">
    <location>
        <begin position="213"/>
        <end position="405"/>
    </location>
</feature>
<keyword evidence="9" id="KW-1185">Reference proteome</keyword>
<evidence type="ECO:0000313" key="9">
    <source>
        <dbReference type="Proteomes" id="UP000199356"/>
    </source>
</evidence>
<dbReference type="InterPro" id="IPR035906">
    <property type="entry name" value="MetI-like_sf"/>
</dbReference>
<feature type="transmembrane region" description="Helical" evidence="5">
    <location>
        <begin position="66"/>
        <end position="87"/>
    </location>
</feature>
<dbReference type="PROSITE" id="PS50928">
    <property type="entry name" value="ABC_TM1"/>
    <property type="match status" value="1"/>
</dbReference>
<dbReference type="Pfam" id="PF00528">
    <property type="entry name" value="BPD_transp_1"/>
    <property type="match status" value="1"/>
</dbReference>
<dbReference type="GO" id="GO:0042884">
    <property type="term" value="P:microcin transport"/>
    <property type="evidence" value="ECO:0007669"/>
    <property type="project" value="TreeGrafter"/>
</dbReference>
<gene>
    <name evidence="8" type="ORF">SAMN04488047_101211</name>
</gene>
<dbReference type="AlphaFoldDB" id="A0A1I5KMJ6"/>
<feature type="transmembrane region" description="Helical" evidence="5">
    <location>
        <begin position="379"/>
        <end position="401"/>
    </location>
</feature>
<keyword evidence="5" id="KW-0813">Transport</keyword>
<comment type="subcellular location">
    <subcellularLocation>
        <location evidence="1 5">Cell membrane</location>
        <topology evidence="1 5">Multi-pass membrane protein</topology>
    </subcellularLocation>
</comment>
<evidence type="ECO:0000256" key="5">
    <source>
        <dbReference type="RuleBase" id="RU363032"/>
    </source>
</evidence>
<feature type="transmembrane region" description="Helical" evidence="5">
    <location>
        <begin position="253"/>
        <end position="271"/>
    </location>
</feature>
<keyword evidence="4 5" id="KW-0472">Membrane</keyword>
<feature type="region of interest" description="Disordered" evidence="6">
    <location>
        <begin position="1"/>
        <end position="42"/>
    </location>
</feature>
<keyword evidence="3 5" id="KW-1133">Transmembrane helix</keyword>
<dbReference type="GO" id="GO:0005886">
    <property type="term" value="C:plasma membrane"/>
    <property type="evidence" value="ECO:0007669"/>
    <property type="project" value="UniProtKB-SubCell"/>
</dbReference>
<evidence type="ECO:0000256" key="3">
    <source>
        <dbReference type="ARBA" id="ARBA00022989"/>
    </source>
</evidence>
<evidence type="ECO:0000256" key="6">
    <source>
        <dbReference type="SAM" id="MobiDB-lite"/>
    </source>
</evidence>
<accession>A0A1I5KMJ6</accession>
<evidence type="ECO:0000313" key="8">
    <source>
        <dbReference type="EMBL" id="SFO86324.1"/>
    </source>
</evidence>
<dbReference type="GO" id="GO:0055085">
    <property type="term" value="P:transmembrane transport"/>
    <property type="evidence" value="ECO:0007669"/>
    <property type="project" value="InterPro"/>
</dbReference>
<dbReference type="Gene3D" id="1.10.3720.10">
    <property type="entry name" value="MetI-like"/>
    <property type="match status" value="1"/>
</dbReference>